<evidence type="ECO:0000313" key="1">
    <source>
        <dbReference type="EMBL" id="QMV41137.1"/>
    </source>
</evidence>
<evidence type="ECO:0000313" key="2">
    <source>
        <dbReference type="Proteomes" id="UP000515679"/>
    </source>
</evidence>
<dbReference type="RefSeq" id="WP_182302497.1">
    <property type="nucleotide sequence ID" value="NZ_CP041969.1"/>
</dbReference>
<name>A0A7G5BW03_9BACL</name>
<keyword evidence="2" id="KW-1185">Reference proteome</keyword>
<accession>A0A7G5BW03</accession>
<dbReference type="AlphaFoldDB" id="A0A7G5BW03"/>
<dbReference type="EMBL" id="CP041969">
    <property type="protein sequence ID" value="QMV41137.1"/>
    <property type="molecule type" value="Genomic_DNA"/>
</dbReference>
<dbReference type="Proteomes" id="UP000515679">
    <property type="component" value="Chromosome"/>
</dbReference>
<dbReference type="KEGG" id="cchl:FPL14_07970"/>
<gene>
    <name evidence="1" type="ORF">FPL14_07970</name>
</gene>
<reference evidence="1 2" key="1">
    <citation type="submission" date="2019-07" db="EMBL/GenBank/DDBJ databases">
        <authorList>
            <person name="Kim J.K."/>
            <person name="Cheong H.-M."/>
            <person name="Choi Y."/>
            <person name="Hwang K.J."/>
            <person name="Lee S."/>
            <person name="Choi C."/>
        </authorList>
    </citation>
    <scope>NUCLEOTIDE SEQUENCE [LARGE SCALE GENOMIC DNA]</scope>
    <source>
        <strain evidence="1 2">KS 22</strain>
    </source>
</reference>
<sequence>MSEAAFFIREKSGANVSIGDDVLNDPGKVVYDVVLKLHDELQPNKNYEMTFRRDVITDEARWNGLKTKEDSQPFVVYFNT</sequence>
<organism evidence="1 2">
    <name type="scientific">Cohnella cholangitidis</name>
    <dbReference type="NCBI Taxonomy" id="2598458"/>
    <lineage>
        <taxon>Bacteria</taxon>
        <taxon>Bacillati</taxon>
        <taxon>Bacillota</taxon>
        <taxon>Bacilli</taxon>
        <taxon>Bacillales</taxon>
        <taxon>Paenibacillaceae</taxon>
        <taxon>Cohnella</taxon>
    </lineage>
</organism>
<protein>
    <submittedName>
        <fullName evidence="1">Uncharacterized protein</fullName>
    </submittedName>
</protein>
<proteinExistence type="predicted"/>